<evidence type="ECO:0000313" key="5">
    <source>
        <dbReference type="Proteomes" id="UP000039021"/>
    </source>
</evidence>
<feature type="region of interest" description="Disordered" evidence="1">
    <location>
        <begin position="1"/>
        <end position="24"/>
    </location>
</feature>
<dbReference type="EMBL" id="CSAE01000688">
    <property type="protein sequence ID" value="COW76933.1"/>
    <property type="molecule type" value="Genomic_DNA"/>
</dbReference>
<evidence type="ECO:0000313" key="3">
    <source>
        <dbReference type="EMBL" id="COX26113.1"/>
    </source>
</evidence>
<sequence>MYGSRISVPSGARSASSTTMPRSVWQSCSRTITSWDTSTRRRVR</sequence>
<evidence type="ECO:0000313" key="2">
    <source>
        <dbReference type="EMBL" id="COW76933.1"/>
    </source>
</evidence>
<reference evidence="3" key="3">
    <citation type="submission" date="2015-03" db="EMBL/GenBank/DDBJ databases">
        <authorList>
            <consortium name="Pathogen Informatics"/>
            <person name="Murphy D."/>
        </authorList>
    </citation>
    <scope>NUCLEOTIDE SEQUENCE</scope>
    <source>
        <strain evidence="3">N09902308</strain>
    </source>
</reference>
<accession>A0A0U0SKD0</accession>
<organism evidence="2 4">
    <name type="scientific">Mycobacterium tuberculosis</name>
    <dbReference type="NCBI Taxonomy" id="1773"/>
    <lineage>
        <taxon>Bacteria</taxon>
        <taxon>Bacillati</taxon>
        <taxon>Actinomycetota</taxon>
        <taxon>Actinomycetes</taxon>
        <taxon>Mycobacteriales</taxon>
        <taxon>Mycobacteriaceae</taxon>
        <taxon>Mycobacterium</taxon>
        <taxon>Mycobacterium tuberculosis complex</taxon>
    </lineage>
</organism>
<reference evidence="4 5" key="1">
    <citation type="submission" date="2015-03" db="EMBL/GenBank/DDBJ databases">
        <authorList>
            <consortium name="Pathogen Informatics"/>
        </authorList>
    </citation>
    <scope>NUCLEOTIDE SEQUENCE [LARGE SCALE GENOMIC DNA]</scope>
    <source>
        <strain evidence="4">K00500041</strain>
        <strain evidence="5">N09902308</strain>
    </source>
</reference>
<reference evidence="2" key="2">
    <citation type="submission" date="2015-03" db="EMBL/GenBank/DDBJ databases">
        <authorList>
            <person name="Murphy D."/>
        </authorList>
    </citation>
    <scope>NUCLEOTIDE SEQUENCE [LARGE SCALE GENOMIC DNA]</scope>
    <source>
        <strain evidence="2">K00500041</strain>
    </source>
</reference>
<dbReference type="Proteomes" id="UP000038802">
    <property type="component" value="Unassembled WGS sequence"/>
</dbReference>
<feature type="compositionally biased region" description="Polar residues" evidence="1">
    <location>
        <begin position="13"/>
        <end position="24"/>
    </location>
</feature>
<evidence type="ECO:0000256" key="1">
    <source>
        <dbReference type="SAM" id="MobiDB-lite"/>
    </source>
</evidence>
<name>A0A0U0SKD0_MYCTX</name>
<protein>
    <submittedName>
        <fullName evidence="2">Uncharacterized protein</fullName>
    </submittedName>
</protein>
<dbReference type="AlphaFoldDB" id="A0A0U0SKD0"/>
<gene>
    <name evidence="2" type="ORF">ERS007703_04191</name>
    <name evidence="3" type="ORF">ERS007739_00956</name>
</gene>
<evidence type="ECO:0000313" key="4">
    <source>
        <dbReference type="Proteomes" id="UP000038802"/>
    </source>
</evidence>
<proteinExistence type="predicted"/>
<dbReference type="Proteomes" id="UP000039021">
    <property type="component" value="Unassembled WGS sequence"/>
</dbReference>
<dbReference type="EMBL" id="CSBK01000322">
    <property type="protein sequence ID" value="COX26113.1"/>
    <property type="molecule type" value="Genomic_DNA"/>
</dbReference>